<feature type="coiled-coil region" evidence="5">
    <location>
        <begin position="356"/>
        <end position="390"/>
    </location>
</feature>
<reference evidence="6 7" key="1">
    <citation type="journal article" date="2021" name="Genome Biol.">
        <title>AFLAP: assembly-free linkage analysis pipeline using k-mers from genome sequencing data.</title>
        <authorList>
            <person name="Fletcher K."/>
            <person name="Zhang L."/>
            <person name="Gil J."/>
            <person name="Han R."/>
            <person name="Cavanaugh K."/>
            <person name="Michelmore R."/>
        </authorList>
    </citation>
    <scope>NUCLEOTIDE SEQUENCE [LARGE SCALE GENOMIC DNA]</scope>
    <source>
        <strain evidence="6 7">SF5</strain>
    </source>
</reference>
<gene>
    <name evidence="6" type="ORF">CCR75_006785</name>
</gene>
<organism evidence="6 7">
    <name type="scientific">Bremia lactucae</name>
    <name type="common">Lettuce downy mildew</name>
    <dbReference type="NCBI Taxonomy" id="4779"/>
    <lineage>
        <taxon>Eukaryota</taxon>
        <taxon>Sar</taxon>
        <taxon>Stramenopiles</taxon>
        <taxon>Oomycota</taxon>
        <taxon>Peronosporomycetes</taxon>
        <taxon>Peronosporales</taxon>
        <taxon>Peronosporaceae</taxon>
        <taxon>Bremia</taxon>
    </lineage>
</organism>
<evidence type="ECO:0000256" key="3">
    <source>
        <dbReference type="ARBA" id="ARBA00023212"/>
    </source>
</evidence>
<feature type="coiled-coil region" evidence="5">
    <location>
        <begin position="765"/>
        <end position="1072"/>
    </location>
</feature>
<evidence type="ECO:0000256" key="1">
    <source>
        <dbReference type="ARBA" id="ARBA00004114"/>
    </source>
</evidence>
<dbReference type="Proteomes" id="UP000294530">
    <property type="component" value="Unassembled WGS sequence"/>
</dbReference>
<proteinExistence type="inferred from homology"/>
<dbReference type="PANTHER" id="PTHR20544:SF0">
    <property type="entry name" value="NUCLEOPROTEIN TPR_MLP1 DOMAIN-CONTAINING PROTEIN"/>
    <property type="match status" value="1"/>
</dbReference>
<dbReference type="KEGG" id="blac:94350523"/>
<accession>A0A976FJ88</accession>
<dbReference type="OrthoDB" id="10254663at2759"/>
<dbReference type="PANTHER" id="PTHR20544">
    <property type="entry name" value="CENTROSOMAL PROTEIN CEP135"/>
    <property type="match status" value="1"/>
</dbReference>
<comment type="subcellular location">
    <subcellularLocation>
        <location evidence="1">Cytoplasm</location>
        <location evidence="1">Cytoskeleton</location>
        <location evidence="1">Microtubule organizing center</location>
        <location evidence="1">Centrosome</location>
        <location evidence="1">Centriole</location>
    </subcellularLocation>
</comment>
<keyword evidence="5" id="KW-0175">Coiled coil</keyword>
<dbReference type="InterPro" id="IPR051877">
    <property type="entry name" value="Centriole_BasalBody_StrucProt"/>
</dbReference>
<evidence type="ECO:0000256" key="4">
    <source>
        <dbReference type="ARBA" id="ARBA00038123"/>
    </source>
</evidence>
<dbReference type="AlphaFoldDB" id="A0A976FJ88"/>
<evidence type="ECO:0000313" key="6">
    <source>
        <dbReference type="EMBL" id="TDH67782.1"/>
    </source>
</evidence>
<feature type="coiled-coil region" evidence="5">
    <location>
        <begin position="419"/>
        <end position="467"/>
    </location>
</feature>
<feature type="coiled-coil region" evidence="5">
    <location>
        <begin position="183"/>
        <end position="327"/>
    </location>
</feature>
<comment type="caution">
    <text evidence="6">The sequence shown here is derived from an EMBL/GenBank/DDBJ whole genome shotgun (WGS) entry which is preliminary data.</text>
</comment>
<dbReference type="RefSeq" id="XP_067817281.1">
    <property type="nucleotide sequence ID" value="XM_067964852.1"/>
</dbReference>
<sequence length="1073" mass="124715">MAPSASDALTTAFDAQSIGELQSQLRAMSYNEPVGIDSAPLVHHLLTDLIKASEARQLDNLKTEKAQRDVNELSQILLTLREENARLTKENNSLHLEKIHQEEAIAEREQACEVQLEGLRDDIKKLQLLYSQKSQQCTHKEKELAKLQEQLTLGKAIAPHSSVSMGKQTLKQLHLDDEQVTEVQQSQQQAQESIEQQDQLTQLTKENEKLRFQCHQFNEKLAKREQEIERLLKLAVQDFKETDSSLKEMKSLEDRDQMESQQEKMELQVAQLSTQVNTLKDQVIMYEGRLQEATEQNSWQDDLAEKLKDAELDREHLLNELNMRQANHHVLEEEYLRCENEHRERENLSISESPNVETNKCKKQDHETNLDSLKEQVNMLSTHKDRLEDALRSMHYDKIAYTNALLNADSQNGALTSDLAHAEAKLEELHKVKAKLEESLSDAQSSLITHTRKLDVLRESLKQSEDKCALGNEKNTSLHQDLRSMDQLLSHRDDELRYLNHELLVQKEELERLYNRLDGLEAAIEDVESDDEALVGRNALFAREIKWLEEERHNLCREKEELMLQVMKLEEELRKAKTSSEEAEHNCKKYLEKINMASTMQTNLESKLKTKKRECLDMQRQLVESTEKSRELADKQQQAKILLHRAEETENERTVIQNEALALKRHVEELRDQNACLKNRVDNDEIYAKRLMDQSQKLQSDFTLASKKCSTLEKEKEDLQHKYDDAMADLRTARQTWHHYQNEFEKLTQEVQAQQHSLSSGQDALQSSQSSISELRNQVRQLQSESKLRQSNFQQLETRLEQEKLSHKSVQAQVLLLQDELLQVKETNRAREIALKQLREDIQSKDRDLTEKTEALENFKLLIEQMESSRDQMVFQMKQRQQQIQRHQQESDDLNAKIGSLESDVLAKNSENSTLKKLTRALDSEKDAVNDQLDALTEKYHEMEEQNNELRKTLQSKISDATGMQEQLTNCVNKLNEVEDKASHLQEHCSELESQVGHLEQMKGVHTAELAALAQDLENMTVENQAISEECTRLQHSEHSRFQSTKNMKQTIRGIERERDTLQIELDDLRHTY</sequence>
<dbReference type="GO" id="GO:0005814">
    <property type="term" value="C:centriole"/>
    <property type="evidence" value="ECO:0007669"/>
    <property type="project" value="UniProtKB-SubCell"/>
</dbReference>
<keyword evidence="2" id="KW-0963">Cytoplasm</keyword>
<dbReference type="Gene3D" id="1.10.287.1490">
    <property type="match status" value="1"/>
</dbReference>
<evidence type="ECO:0000313" key="7">
    <source>
        <dbReference type="Proteomes" id="UP000294530"/>
    </source>
</evidence>
<evidence type="ECO:0000256" key="5">
    <source>
        <dbReference type="SAM" id="Coils"/>
    </source>
</evidence>
<keyword evidence="3" id="KW-0206">Cytoskeleton</keyword>
<feature type="coiled-coil region" evidence="5">
    <location>
        <begin position="709"/>
        <end position="736"/>
    </location>
</feature>
<evidence type="ECO:0000256" key="2">
    <source>
        <dbReference type="ARBA" id="ARBA00022490"/>
    </source>
</evidence>
<protein>
    <submittedName>
        <fullName evidence="6">Uncharacterized protein</fullName>
    </submittedName>
</protein>
<name>A0A976FJ88_BRELC</name>
<feature type="coiled-coil region" evidence="5">
    <location>
        <begin position="503"/>
        <end position="680"/>
    </location>
</feature>
<dbReference type="GeneID" id="94350523"/>
<keyword evidence="7" id="KW-1185">Reference proteome</keyword>
<feature type="coiled-coil region" evidence="5">
    <location>
        <begin position="63"/>
        <end position="150"/>
    </location>
</feature>
<dbReference type="SUPFAM" id="SSF57997">
    <property type="entry name" value="Tropomyosin"/>
    <property type="match status" value="2"/>
</dbReference>
<comment type="similarity">
    <text evidence="4">Belongs to the CEP135/TSGA10 family.</text>
</comment>
<dbReference type="EMBL" id="SHOA02000013">
    <property type="protein sequence ID" value="TDH67782.1"/>
    <property type="molecule type" value="Genomic_DNA"/>
</dbReference>